<dbReference type="Gene3D" id="3.40.50.1820">
    <property type="entry name" value="alpha/beta hydrolase"/>
    <property type="match status" value="1"/>
</dbReference>
<sequence>MYESVSISMVSAASAAAAFFATYYTFYASQKPQVFASSLKLRNFLDEHVQLLKERYWPSPLYAGGHLQTILGLSQRVTSPNKLPYRREIFTLSDGGEVALDYMEIEQKSERPLMVLFLPGLTSSSHTSYVRTLVQTINKSGASVVVFNNRGNGGVPFKTPKTYSASYIGDLEEVIAHLKQKYPETRFVGLGTSLGGMVLAKYLVTKPLEAKNNFECALLLCIAWDCVQGSENLEKPFINKYLINKELARGLRRLAKKFIDKFPDVSLKFDPKLALSAKTVREFDSAVTAPQFGFPNVLEYYKSATTSGHVHKLSIPVFALSAEDDPMCPGHLLPREEAVAENSKLALITTARGGHLGYLEGFGKSSTHYMERLVGQLVEGIRVYGGAELTDLSNGHL</sequence>
<dbReference type="STRING" id="48709.A0A1D2MTN5"/>
<dbReference type="GO" id="GO:0008126">
    <property type="term" value="F:acetylesterase activity"/>
    <property type="evidence" value="ECO:0007669"/>
    <property type="project" value="TreeGrafter"/>
</dbReference>
<dbReference type="InterPro" id="IPR050960">
    <property type="entry name" value="AB_hydrolase_4_sf"/>
</dbReference>
<dbReference type="PANTHER" id="PTHR10794:SF63">
    <property type="entry name" value="ALPHA_BETA HYDROLASE 1, ISOFORM A"/>
    <property type="match status" value="1"/>
</dbReference>
<dbReference type="InterPro" id="IPR029058">
    <property type="entry name" value="AB_hydrolase_fold"/>
</dbReference>
<dbReference type="InterPro" id="IPR000073">
    <property type="entry name" value="AB_hydrolase_1"/>
</dbReference>
<dbReference type="OrthoDB" id="247542at2759"/>
<feature type="active site" description="Charge relay system" evidence="2">
    <location>
        <position position="325"/>
    </location>
</feature>
<keyword evidence="3" id="KW-0812">Transmembrane</keyword>
<feature type="domain" description="AB hydrolase-1" evidence="4">
    <location>
        <begin position="115"/>
        <end position="361"/>
    </location>
</feature>
<evidence type="ECO:0000313" key="5">
    <source>
        <dbReference type="EMBL" id="ODM96292.1"/>
    </source>
</evidence>
<dbReference type="PIRSF" id="PIRSF005211">
    <property type="entry name" value="Ab_hydro_YheT"/>
    <property type="match status" value="1"/>
</dbReference>
<dbReference type="OMA" id="MMTTSWG"/>
<evidence type="ECO:0000256" key="3">
    <source>
        <dbReference type="SAM" id="Phobius"/>
    </source>
</evidence>
<feature type="transmembrane region" description="Helical" evidence="3">
    <location>
        <begin position="6"/>
        <end position="26"/>
    </location>
</feature>
<comment type="caution">
    <text evidence="5">The sequence shown here is derived from an EMBL/GenBank/DDBJ whole genome shotgun (WGS) entry which is preliminary data.</text>
</comment>
<comment type="similarity">
    <text evidence="1">Belongs to the AB hydrolase superfamily. AB hydrolase 4 family.</text>
</comment>
<dbReference type="Pfam" id="PF00561">
    <property type="entry name" value="Abhydrolase_1"/>
    <property type="match status" value="1"/>
</dbReference>
<dbReference type="Proteomes" id="UP000094527">
    <property type="component" value="Unassembled WGS sequence"/>
</dbReference>
<dbReference type="SUPFAM" id="SSF53474">
    <property type="entry name" value="alpha/beta-Hydrolases"/>
    <property type="match status" value="1"/>
</dbReference>
<dbReference type="GO" id="GO:0047372">
    <property type="term" value="F:monoacylglycerol lipase activity"/>
    <property type="evidence" value="ECO:0007669"/>
    <property type="project" value="TreeGrafter"/>
</dbReference>
<feature type="active site" description="Charge relay system" evidence="2">
    <location>
        <position position="355"/>
    </location>
</feature>
<organism evidence="5 6">
    <name type="scientific">Orchesella cincta</name>
    <name type="common">Springtail</name>
    <name type="synonym">Podura cincta</name>
    <dbReference type="NCBI Taxonomy" id="48709"/>
    <lineage>
        <taxon>Eukaryota</taxon>
        <taxon>Metazoa</taxon>
        <taxon>Ecdysozoa</taxon>
        <taxon>Arthropoda</taxon>
        <taxon>Hexapoda</taxon>
        <taxon>Collembola</taxon>
        <taxon>Entomobryomorpha</taxon>
        <taxon>Entomobryoidea</taxon>
        <taxon>Orchesellidae</taxon>
        <taxon>Orchesellinae</taxon>
        <taxon>Orchesella</taxon>
    </lineage>
</organism>
<keyword evidence="3" id="KW-1133">Transmembrane helix</keyword>
<evidence type="ECO:0000256" key="2">
    <source>
        <dbReference type="PIRSR" id="PIRSR005211-1"/>
    </source>
</evidence>
<protein>
    <submittedName>
        <fullName evidence="5">Phospholipase ABHD3</fullName>
    </submittedName>
</protein>
<dbReference type="PANTHER" id="PTHR10794">
    <property type="entry name" value="ABHYDROLASE DOMAIN-CONTAINING PROTEIN"/>
    <property type="match status" value="1"/>
</dbReference>
<dbReference type="GO" id="GO:0051792">
    <property type="term" value="P:medium-chain fatty acid biosynthetic process"/>
    <property type="evidence" value="ECO:0007669"/>
    <property type="project" value="TreeGrafter"/>
</dbReference>
<accession>A0A1D2MTN5</accession>
<evidence type="ECO:0000256" key="1">
    <source>
        <dbReference type="ARBA" id="ARBA00010884"/>
    </source>
</evidence>
<keyword evidence="6" id="KW-1185">Reference proteome</keyword>
<dbReference type="InterPro" id="IPR012020">
    <property type="entry name" value="ABHD4"/>
</dbReference>
<proteinExistence type="inferred from homology"/>
<dbReference type="EMBL" id="LJIJ01000555">
    <property type="protein sequence ID" value="ODM96292.1"/>
    <property type="molecule type" value="Genomic_DNA"/>
</dbReference>
<dbReference type="GO" id="GO:0051793">
    <property type="term" value="P:medium-chain fatty acid catabolic process"/>
    <property type="evidence" value="ECO:0007669"/>
    <property type="project" value="TreeGrafter"/>
</dbReference>
<dbReference type="AlphaFoldDB" id="A0A1D2MTN5"/>
<feature type="active site" description="Charge relay system" evidence="2">
    <location>
        <position position="193"/>
    </location>
</feature>
<evidence type="ECO:0000259" key="4">
    <source>
        <dbReference type="Pfam" id="PF00561"/>
    </source>
</evidence>
<keyword evidence="3" id="KW-0472">Membrane</keyword>
<name>A0A1D2MTN5_ORCCI</name>
<evidence type="ECO:0000313" key="6">
    <source>
        <dbReference type="Proteomes" id="UP000094527"/>
    </source>
</evidence>
<gene>
    <name evidence="5" type="ORF">Ocin01_10383</name>
</gene>
<reference evidence="5 6" key="1">
    <citation type="journal article" date="2016" name="Genome Biol. Evol.">
        <title>Gene Family Evolution Reflects Adaptation to Soil Environmental Stressors in the Genome of the Collembolan Orchesella cincta.</title>
        <authorList>
            <person name="Faddeeva-Vakhrusheva A."/>
            <person name="Derks M.F."/>
            <person name="Anvar S.Y."/>
            <person name="Agamennone V."/>
            <person name="Suring W."/>
            <person name="Smit S."/>
            <person name="van Straalen N.M."/>
            <person name="Roelofs D."/>
        </authorList>
    </citation>
    <scope>NUCLEOTIDE SEQUENCE [LARGE SCALE GENOMIC DNA]</scope>
    <source>
        <tissue evidence="5">Mixed pool</tissue>
    </source>
</reference>